<evidence type="ECO:0000256" key="3">
    <source>
        <dbReference type="ARBA" id="ARBA00022723"/>
    </source>
</evidence>
<keyword evidence="3" id="KW-0479">Metal-binding</keyword>
<evidence type="ECO:0000256" key="4">
    <source>
        <dbReference type="ARBA" id="ARBA00022801"/>
    </source>
</evidence>
<comment type="similarity">
    <text evidence="2">Belongs to the FAH family.</text>
</comment>
<comment type="caution">
    <text evidence="6">The sequence shown here is derived from an EMBL/GenBank/DDBJ whole genome shotgun (WGS) entry which is preliminary data.</text>
</comment>
<dbReference type="GO" id="GO:0046872">
    <property type="term" value="F:metal ion binding"/>
    <property type="evidence" value="ECO:0007669"/>
    <property type="project" value="UniProtKB-KW"/>
</dbReference>
<keyword evidence="4" id="KW-0378">Hydrolase</keyword>
<protein>
    <submittedName>
        <fullName evidence="6">2-keto-4-pentenoate hydratase/2-oxohepta-3-ene-1,7-dioic acid hydratase in catechol pathway</fullName>
    </submittedName>
</protein>
<feature type="domain" description="Fumarylacetoacetase-like C-terminal" evidence="5">
    <location>
        <begin position="73"/>
        <end position="275"/>
    </location>
</feature>
<dbReference type="EMBL" id="VIVL01000015">
    <property type="protein sequence ID" value="TWD75863.1"/>
    <property type="molecule type" value="Genomic_DNA"/>
</dbReference>
<organism evidence="6 7">
    <name type="scientific">Variovorax beijingensis</name>
    <dbReference type="NCBI Taxonomy" id="2496117"/>
    <lineage>
        <taxon>Bacteria</taxon>
        <taxon>Pseudomonadati</taxon>
        <taxon>Pseudomonadota</taxon>
        <taxon>Betaproteobacteria</taxon>
        <taxon>Burkholderiales</taxon>
        <taxon>Comamonadaceae</taxon>
        <taxon>Variovorax</taxon>
    </lineage>
</organism>
<dbReference type="PANTHER" id="PTHR42796">
    <property type="entry name" value="FUMARYLACETOACETATE HYDROLASE DOMAIN-CONTAINING PROTEIN 2A-RELATED"/>
    <property type="match status" value="1"/>
</dbReference>
<proteinExistence type="inferred from homology"/>
<evidence type="ECO:0000259" key="5">
    <source>
        <dbReference type="Pfam" id="PF01557"/>
    </source>
</evidence>
<name>A0A561BAG3_9BURK</name>
<dbReference type="SUPFAM" id="SSF56529">
    <property type="entry name" value="FAH"/>
    <property type="match status" value="1"/>
</dbReference>
<dbReference type="Pfam" id="PF01557">
    <property type="entry name" value="FAA_hydrolase"/>
    <property type="match status" value="1"/>
</dbReference>
<dbReference type="GO" id="GO:0019752">
    <property type="term" value="P:carboxylic acid metabolic process"/>
    <property type="evidence" value="ECO:0007669"/>
    <property type="project" value="UniProtKB-ARBA"/>
</dbReference>
<sequence length="296" mass="31745">MRLVRFGPRGSEKPGLIDTQGTLRDLSSVVSDIHGPTLSPESLARLRALDTSSLPAVPADTRLGPCVGQVPNVVCIGLNYSDHAAETNTPIPTQPIVFNKHTSALAGPNDPVLIAPGSGKLDWEVELAIVIGRPAWHVSEAEALQYVAGYCLCNDVSERAWQIEMEGQWTKGKSYLGYAPIGPWLLTADEVPDPQNIDLWLDVNGTRRQTGNTRTQIFGVATIVSYLSRFMALRPGDVIPTGTPPGVGLGQKPPVFLKDGDVMTLGSDLLGMQRQQTIAYSDAMGAAWRAGQLPAL</sequence>
<evidence type="ECO:0000313" key="7">
    <source>
        <dbReference type="Proteomes" id="UP000319722"/>
    </source>
</evidence>
<dbReference type="InterPro" id="IPR051121">
    <property type="entry name" value="FAH"/>
</dbReference>
<comment type="cofactor">
    <cofactor evidence="1">
        <name>Mg(2+)</name>
        <dbReference type="ChEBI" id="CHEBI:18420"/>
    </cofactor>
</comment>
<dbReference type="InterPro" id="IPR036663">
    <property type="entry name" value="Fumarylacetoacetase_C_sf"/>
</dbReference>
<dbReference type="InterPro" id="IPR011234">
    <property type="entry name" value="Fumarylacetoacetase-like_C"/>
</dbReference>
<dbReference type="PANTHER" id="PTHR42796:SF4">
    <property type="entry name" value="FUMARYLACETOACETATE HYDROLASE DOMAIN-CONTAINING PROTEIN 2A"/>
    <property type="match status" value="1"/>
</dbReference>
<dbReference type="AlphaFoldDB" id="A0A561BAG3"/>
<reference evidence="6 7" key="1">
    <citation type="submission" date="2019-06" db="EMBL/GenBank/DDBJ databases">
        <title>Sorghum-associated microbial communities from plants grown in Nebraska, USA.</title>
        <authorList>
            <person name="Schachtman D."/>
        </authorList>
    </citation>
    <scope>NUCLEOTIDE SEQUENCE [LARGE SCALE GENOMIC DNA]</scope>
    <source>
        <strain evidence="6 7">T529</strain>
    </source>
</reference>
<evidence type="ECO:0000256" key="2">
    <source>
        <dbReference type="ARBA" id="ARBA00010211"/>
    </source>
</evidence>
<dbReference type="Proteomes" id="UP000319722">
    <property type="component" value="Unassembled WGS sequence"/>
</dbReference>
<gene>
    <name evidence="6" type="ORF">FB547_11576</name>
</gene>
<dbReference type="FunFam" id="3.90.850.10:FF:000002">
    <property type="entry name" value="2-hydroxyhepta-2,4-diene-1,7-dioate isomerase"/>
    <property type="match status" value="1"/>
</dbReference>
<accession>A0A561BAG3</accession>
<dbReference type="GO" id="GO:0016787">
    <property type="term" value="F:hydrolase activity"/>
    <property type="evidence" value="ECO:0007669"/>
    <property type="project" value="UniProtKB-KW"/>
</dbReference>
<dbReference type="RefSeq" id="WP_145747181.1">
    <property type="nucleotide sequence ID" value="NZ_VIVL01000015.1"/>
</dbReference>
<evidence type="ECO:0000256" key="1">
    <source>
        <dbReference type="ARBA" id="ARBA00001946"/>
    </source>
</evidence>
<dbReference type="OrthoDB" id="9805307at2"/>
<evidence type="ECO:0000313" key="6">
    <source>
        <dbReference type="EMBL" id="TWD75863.1"/>
    </source>
</evidence>
<dbReference type="Gene3D" id="3.90.850.10">
    <property type="entry name" value="Fumarylacetoacetase-like, C-terminal domain"/>
    <property type="match status" value="1"/>
</dbReference>
<dbReference type="GO" id="GO:0016853">
    <property type="term" value="F:isomerase activity"/>
    <property type="evidence" value="ECO:0007669"/>
    <property type="project" value="UniProtKB-ARBA"/>
</dbReference>